<comment type="caution">
    <text evidence="1">The sequence shown here is derived from an EMBL/GenBank/DDBJ whole genome shotgun (WGS) entry which is preliminary data.</text>
</comment>
<evidence type="ECO:0008006" key="3">
    <source>
        <dbReference type="Google" id="ProtNLM"/>
    </source>
</evidence>
<evidence type="ECO:0000313" key="2">
    <source>
        <dbReference type="Proteomes" id="UP000748752"/>
    </source>
</evidence>
<gene>
    <name evidence="1" type="ORF">CKO31_21130</name>
</gene>
<dbReference type="SUPFAM" id="SSF53474">
    <property type="entry name" value="alpha/beta-Hydrolases"/>
    <property type="match status" value="1"/>
</dbReference>
<name>A0ABS1CMZ0_9GAMM</name>
<keyword evidence="2" id="KW-1185">Reference proteome</keyword>
<dbReference type="Proteomes" id="UP000748752">
    <property type="component" value="Unassembled WGS sequence"/>
</dbReference>
<proteinExistence type="predicted"/>
<organism evidence="1 2">
    <name type="scientific">Thiohalocapsa halophila</name>
    <dbReference type="NCBI Taxonomy" id="69359"/>
    <lineage>
        <taxon>Bacteria</taxon>
        <taxon>Pseudomonadati</taxon>
        <taxon>Pseudomonadota</taxon>
        <taxon>Gammaproteobacteria</taxon>
        <taxon>Chromatiales</taxon>
        <taxon>Chromatiaceae</taxon>
        <taxon>Thiohalocapsa</taxon>
    </lineage>
</organism>
<dbReference type="InterPro" id="IPR029058">
    <property type="entry name" value="AB_hydrolase_fold"/>
</dbReference>
<reference evidence="1 2" key="1">
    <citation type="journal article" date="2020" name="Microorganisms">
        <title>Osmotic Adaptation and Compatible Solute Biosynthesis of Phototrophic Bacteria as Revealed from Genome Analyses.</title>
        <authorList>
            <person name="Imhoff J.F."/>
            <person name="Rahn T."/>
            <person name="Kunzel S."/>
            <person name="Keller A."/>
            <person name="Neulinger S.C."/>
        </authorList>
    </citation>
    <scope>NUCLEOTIDE SEQUENCE [LARGE SCALE GENOMIC DNA]</scope>
    <source>
        <strain evidence="1 2">DSM 6210</strain>
    </source>
</reference>
<accession>A0ABS1CMZ0</accession>
<dbReference type="RefSeq" id="WP_242475566.1">
    <property type="nucleotide sequence ID" value="NZ_NRRV01000072.1"/>
</dbReference>
<protein>
    <recommendedName>
        <fullName evidence="3">Alpha/beta hydrolase</fullName>
    </recommendedName>
</protein>
<sequence length="238" mass="24989">MTDIPSREPQPVEVPVDGALSGFLLLPQGATGLVVFAHGRRSSKYSRRNRALAEILNRGRLATLLLDLLTPEEQAADGAAGDPHTGDVDDGPGANIALLTERVIRALDWAATSPRVRALPLGLFGSGTGAAAALGAAAERRRELQALVCRGARTDLATGALPQVMTPTLLIVAGLDPQAVDINRQAIGAIPGESRLEIVPGATRLFEEAGRLDNVGLLARDWFLSHFAGTDESGEQAR</sequence>
<dbReference type="Gene3D" id="3.40.50.1820">
    <property type="entry name" value="alpha/beta hydrolase"/>
    <property type="match status" value="1"/>
</dbReference>
<dbReference type="EMBL" id="NRRV01000072">
    <property type="protein sequence ID" value="MBK1633209.1"/>
    <property type="molecule type" value="Genomic_DNA"/>
</dbReference>
<evidence type="ECO:0000313" key="1">
    <source>
        <dbReference type="EMBL" id="MBK1633209.1"/>
    </source>
</evidence>